<comment type="cofactor">
    <cofactor evidence="2 9">
        <name>Mg(2+)</name>
        <dbReference type="ChEBI" id="CHEBI:18420"/>
    </cofactor>
</comment>
<organism evidence="12 13">
    <name type="scientific">Hymenobacter nivis</name>
    <dbReference type="NCBI Taxonomy" id="1850093"/>
    <lineage>
        <taxon>Bacteria</taxon>
        <taxon>Pseudomonadati</taxon>
        <taxon>Bacteroidota</taxon>
        <taxon>Cytophagia</taxon>
        <taxon>Cytophagales</taxon>
        <taxon>Hymenobacteraceae</taxon>
        <taxon>Hymenobacter</taxon>
    </lineage>
</organism>
<feature type="binding site" evidence="9">
    <location>
        <position position="87"/>
    </location>
    <ligand>
        <name>Mg(2+)</name>
        <dbReference type="ChEBI" id="CHEBI:18420"/>
        <label>1</label>
    </ligand>
</feature>
<evidence type="ECO:0000256" key="3">
    <source>
        <dbReference type="ARBA" id="ARBA00007275"/>
    </source>
</evidence>
<dbReference type="EMBL" id="RCYZ01000010">
    <property type="protein sequence ID" value="TPG61714.1"/>
    <property type="molecule type" value="Genomic_DNA"/>
</dbReference>
<proteinExistence type="inferred from homology"/>
<dbReference type="RefSeq" id="WP_140469200.1">
    <property type="nucleotide sequence ID" value="NZ_RCYZ01000010.1"/>
</dbReference>
<keyword evidence="6 12" id="KW-0378">Hydrolase</keyword>
<evidence type="ECO:0000256" key="6">
    <source>
        <dbReference type="ARBA" id="ARBA00022801"/>
    </source>
</evidence>
<dbReference type="InterPro" id="IPR015797">
    <property type="entry name" value="NUDIX_hydrolase-like_dom_sf"/>
</dbReference>
<accession>A0A502GIN1</accession>
<feature type="binding site" evidence="9">
    <location>
        <position position="71"/>
    </location>
    <ligand>
        <name>Mg(2+)</name>
        <dbReference type="ChEBI" id="CHEBI:18420"/>
        <label>1</label>
    </ligand>
</feature>
<evidence type="ECO:0000256" key="7">
    <source>
        <dbReference type="ARBA" id="ARBA00032162"/>
    </source>
</evidence>
<dbReference type="InterPro" id="IPR000086">
    <property type="entry name" value="NUDIX_hydrolase_dom"/>
</dbReference>
<dbReference type="Pfam" id="PF00293">
    <property type="entry name" value="NUDIX"/>
    <property type="match status" value="1"/>
</dbReference>
<evidence type="ECO:0000256" key="2">
    <source>
        <dbReference type="ARBA" id="ARBA00001946"/>
    </source>
</evidence>
<reference evidence="12 13" key="1">
    <citation type="journal article" date="2019" name="Environ. Microbiol.">
        <title>Species interactions and distinct microbial communities in high Arctic permafrost affected cryosols are associated with the CH4 and CO2 gas fluxes.</title>
        <authorList>
            <person name="Altshuler I."/>
            <person name="Hamel J."/>
            <person name="Turney S."/>
            <person name="Magnuson E."/>
            <person name="Levesque R."/>
            <person name="Greer C."/>
            <person name="Whyte L.G."/>
        </authorList>
    </citation>
    <scope>NUCLEOTIDE SEQUENCE [LARGE SCALE GENOMIC DNA]</scope>
    <source>
        <strain evidence="12 13">S9.2P</strain>
    </source>
</reference>
<evidence type="ECO:0000256" key="8">
    <source>
        <dbReference type="ARBA" id="ARBA00032272"/>
    </source>
</evidence>
<feature type="binding site" evidence="9">
    <location>
        <position position="91"/>
    </location>
    <ligand>
        <name>Mg(2+)</name>
        <dbReference type="ChEBI" id="CHEBI:18420"/>
        <label>1</label>
    </ligand>
</feature>
<dbReference type="Proteomes" id="UP000317646">
    <property type="component" value="Unassembled WGS sequence"/>
</dbReference>
<keyword evidence="13" id="KW-1185">Reference proteome</keyword>
<sequence length="172" mass="19319">MQITDRKRVFTGHYKIDELAVRASNGQEFTREQFIFGNAVAALVFDTARQLYVLTRQFRYGPEREVLEIAAGMIDHDDTPDATVRREIHEELGYEVDTLTHIATVYSTPGASTETIAIYYAEVSRQTGPGGGMAGENEHIEIVTLDWAALLAEPFQDAKTLVAVQWAQLKKR</sequence>
<dbReference type="AlphaFoldDB" id="A0A502GIN1"/>
<dbReference type="PANTHER" id="PTHR11839:SF18">
    <property type="entry name" value="NUDIX HYDROLASE DOMAIN-CONTAINING PROTEIN"/>
    <property type="match status" value="1"/>
</dbReference>
<keyword evidence="9" id="KW-0460">Magnesium</keyword>
<comment type="similarity">
    <text evidence="3">Belongs to the Nudix hydrolase family. NudK subfamily.</text>
</comment>
<feature type="short sequence motif" description="Nudix box" evidence="10">
    <location>
        <begin position="72"/>
        <end position="94"/>
    </location>
</feature>
<name>A0A502GIN1_9BACT</name>
<feature type="domain" description="Nudix hydrolase" evidence="11">
    <location>
        <begin position="35"/>
        <end position="168"/>
    </location>
</feature>
<dbReference type="NCBIfam" id="TIGR00052">
    <property type="entry name" value="nudix-type nucleoside diphosphatase, YffH/AdpP family"/>
    <property type="match status" value="1"/>
</dbReference>
<dbReference type="SUPFAM" id="SSF55811">
    <property type="entry name" value="Nudix"/>
    <property type="match status" value="1"/>
</dbReference>
<gene>
    <name evidence="12" type="ORF">EAH73_19860</name>
</gene>
<evidence type="ECO:0000256" key="1">
    <source>
        <dbReference type="ARBA" id="ARBA00000847"/>
    </source>
</evidence>
<keyword evidence="9" id="KW-0479">Metal-binding</keyword>
<evidence type="ECO:0000259" key="11">
    <source>
        <dbReference type="PROSITE" id="PS51462"/>
    </source>
</evidence>
<comment type="subunit">
    <text evidence="4">Homodimer.</text>
</comment>
<dbReference type="OrthoDB" id="1523642at2"/>
<protein>
    <recommendedName>
        <fullName evidence="5">GDP-mannose pyrophosphatase</fullName>
    </recommendedName>
    <alternativeName>
        <fullName evidence="7">GDP-mannose hydrolase</fullName>
    </alternativeName>
    <alternativeName>
        <fullName evidence="8">GDPMK</fullName>
    </alternativeName>
</protein>
<dbReference type="PANTHER" id="PTHR11839">
    <property type="entry name" value="UDP/ADP-SUGAR PYROPHOSPHATASE"/>
    <property type="match status" value="1"/>
</dbReference>
<evidence type="ECO:0000256" key="10">
    <source>
        <dbReference type="PIRSR" id="PIRSR604385-3"/>
    </source>
</evidence>
<comment type="caution">
    <text evidence="12">The sequence shown here is derived from an EMBL/GenBank/DDBJ whole genome shotgun (WGS) entry which is preliminary data.</text>
</comment>
<comment type="catalytic activity">
    <reaction evidence="1">
        <text>GDP-alpha-D-mannose + H2O = alpha-D-mannose 1-phosphate + GMP + 2 H(+)</text>
        <dbReference type="Rhea" id="RHEA:27978"/>
        <dbReference type="ChEBI" id="CHEBI:15377"/>
        <dbReference type="ChEBI" id="CHEBI:15378"/>
        <dbReference type="ChEBI" id="CHEBI:57527"/>
        <dbReference type="ChEBI" id="CHEBI:58115"/>
        <dbReference type="ChEBI" id="CHEBI:58409"/>
    </reaction>
</comment>
<dbReference type="InterPro" id="IPR004385">
    <property type="entry name" value="NDP_pyrophosphatase"/>
</dbReference>
<dbReference type="GO" id="GO:0019693">
    <property type="term" value="P:ribose phosphate metabolic process"/>
    <property type="evidence" value="ECO:0007669"/>
    <property type="project" value="TreeGrafter"/>
</dbReference>
<dbReference type="Gene3D" id="3.90.79.10">
    <property type="entry name" value="Nucleoside Triphosphate Pyrophosphohydrolase"/>
    <property type="match status" value="1"/>
</dbReference>
<evidence type="ECO:0000313" key="13">
    <source>
        <dbReference type="Proteomes" id="UP000317646"/>
    </source>
</evidence>
<feature type="binding site" evidence="9">
    <location>
        <position position="138"/>
    </location>
    <ligand>
        <name>Mg(2+)</name>
        <dbReference type="ChEBI" id="CHEBI:18420"/>
        <label>1</label>
    </ligand>
</feature>
<evidence type="ECO:0000313" key="12">
    <source>
        <dbReference type="EMBL" id="TPG61714.1"/>
    </source>
</evidence>
<evidence type="ECO:0000256" key="4">
    <source>
        <dbReference type="ARBA" id="ARBA00011738"/>
    </source>
</evidence>
<dbReference type="PROSITE" id="PS51462">
    <property type="entry name" value="NUDIX"/>
    <property type="match status" value="1"/>
</dbReference>
<evidence type="ECO:0000256" key="5">
    <source>
        <dbReference type="ARBA" id="ARBA00016377"/>
    </source>
</evidence>
<dbReference type="GO" id="GO:0016818">
    <property type="term" value="F:hydrolase activity, acting on acid anhydrides, in phosphorus-containing anhydrides"/>
    <property type="evidence" value="ECO:0007669"/>
    <property type="project" value="InterPro"/>
</dbReference>
<dbReference type="GO" id="GO:0046872">
    <property type="term" value="F:metal ion binding"/>
    <property type="evidence" value="ECO:0007669"/>
    <property type="project" value="UniProtKB-KW"/>
</dbReference>
<dbReference type="GO" id="GO:0006753">
    <property type="term" value="P:nucleoside phosphate metabolic process"/>
    <property type="evidence" value="ECO:0007669"/>
    <property type="project" value="TreeGrafter"/>
</dbReference>
<dbReference type="GO" id="GO:0005829">
    <property type="term" value="C:cytosol"/>
    <property type="evidence" value="ECO:0007669"/>
    <property type="project" value="TreeGrafter"/>
</dbReference>
<evidence type="ECO:0000256" key="9">
    <source>
        <dbReference type="PIRSR" id="PIRSR604385-2"/>
    </source>
</evidence>